<feature type="transmembrane region" description="Helical" evidence="8">
    <location>
        <begin position="20"/>
        <end position="42"/>
    </location>
</feature>
<feature type="transmembrane region" description="Helical" evidence="8">
    <location>
        <begin position="736"/>
        <end position="756"/>
    </location>
</feature>
<feature type="region of interest" description="Disordered" evidence="7">
    <location>
        <begin position="1494"/>
        <end position="1692"/>
    </location>
</feature>
<dbReference type="GO" id="GO:0005886">
    <property type="term" value="C:plasma membrane"/>
    <property type="evidence" value="ECO:0007669"/>
    <property type="project" value="TreeGrafter"/>
</dbReference>
<evidence type="ECO:0000256" key="5">
    <source>
        <dbReference type="ARBA" id="ARBA00022989"/>
    </source>
</evidence>
<evidence type="ECO:0000256" key="8">
    <source>
        <dbReference type="SAM" id="Phobius"/>
    </source>
</evidence>
<feature type="domain" description="CSC1/OSCA1-like N-terminal transmembrane" evidence="10">
    <location>
        <begin position="90"/>
        <end position="229"/>
    </location>
</feature>
<feature type="compositionally biased region" description="Polar residues" evidence="7">
    <location>
        <begin position="258"/>
        <end position="276"/>
    </location>
</feature>
<evidence type="ECO:0000259" key="9">
    <source>
        <dbReference type="Pfam" id="PF02714"/>
    </source>
</evidence>
<feature type="compositionally biased region" description="Acidic residues" evidence="7">
    <location>
        <begin position="1741"/>
        <end position="1754"/>
    </location>
</feature>
<keyword evidence="4 8" id="KW-0812">Transmembrane</keyword>
<evidence type="ECO:0000313" key="12">
    <source>
        <dbReference type="EMBL" id="SPO25755.1"/>
    </source>
</evidence>
<dbReference type="GO" id="GO:0005227">
    <property type="term" value="F:calcium-activated cation channel activity"/>
    <property type="evidence" value="ECO:0007669"/>
    <property type="project" value="InterPro"/>
</dbReference>
<feature type="compositionally biased region" description="Basic and acidic residues" evidence="7">
    <location>
        <begin position="1941"/>
        <end position="1953"/>
    </location>
</feature>
<feature type="compositionally biased region" description="Basic and acidic residues" evidence="7">
    <location>
        <begin position="1140"/>
        <end position="1152"/>
    </location>
</feature>
<keyword evidence="3" id="KW-0813">Transport</keyword>
<feature type="region of interest" description="Disordered" evidence="7">
    <location>
        <begin position="328"/>
        <end position="402"/>
    </location>
</feature>
<evidence type="ECO:0000256" key="2">
    <source>
        <dbReference type="ARBA" id="ARBA00007779"/>
    </source>
</evidence>
<reference evidence="12 13" key="1">
    <citation type="submission" date="2018-03" db="EMBL/GenBank/DDBJ databases">
        <authorList>
            <person name="Guldener U."/>
        </authorList>
    </citation>
    <scope>NUCLEOTIDE SEQUENCE [LARGE SCALE GENOMIC DNA]</scope>
    <source>
        <strain evidence="12 13">NBRC100155</strain>
    </source>
</reference>
<proteinExistence type="inferred from homology"/>
<comment type="similarity">
    <text evidence="2">Belongs to the CSC1 (TC 1.A.17) family.</text>
</comment>
<dbReference type="InterPro" id="IPR032880">
    <property type="entry name" value="CSC1/OSCA1-like_N"/>
</dbReference>
<evidence type="ECO:0000259" key="11">
    <source>
        <dbReference type="Pfam" id="PF14703"/>
    </source>
</evidence>
<feature type="compositionally biased region" description="Basic and acidic residues" evidence="7">
    <location>
        <begin position="1169"/>
        <end position="1181"/>
    </location>
</feature>
<dbReference type="InterPro" id="IPR003864">
    <property type="entry name" value="CSC1/OSCA1-like_7TM"/>
</dbReference>
<feature type="compositionally biased region" description="Basic residues" evidence="7">
    <location>
        <begin position="485"/>
        <end position="495"/>
    </location>
</feature>
<feature type="domain" description="CSC1/OSCA1-like 7TM region" evidence="9">
    <location>
        <begin position="689"/>
        <end position="960"/>
    </location>
</feature>
<dbReference type="Pfam" id="PF14703">
    <property type="entry name" value="PHM7_cyt"/>
    <property type="match status" value="1"/>
</dbReference>
<feature type="transmembrane region" description="Helical" evidence="8">
    <location>
        <begin position="881"/>
        <end position="899"/>
    </location>
</feature>
<feature type="compositionally biased region" description="Basic and acidic residues" evidence="7">
    <location>
        <begin position="1730"/>
        <end position="1740"/>
    </location>
</feature>
<dbReference type="Pfam" id="PF02714">
    <property type="entry name" value="RSN1_7TM"/>
    <property type="match status" value="1"/>
</dbReference>
<feature type="region of interest" description="Disordered" evidence="7">
    <location>
        <begin position="1123"/>
        <end position="1219"/>
    </location>
</feature>
<feature type="compositionally biased region" description="Polar residues" evidence="7">
    <location>
        <begin position="462"/>
        <end position="477"/>
    </location>
</feature>
<evidence type="ECO:0000256" key="7">
    <source>
        <dbReference type="SAM" id="MobiDB-lite"/>
    </source>
</evidence>
<feature type="compositionally biased region" description="Polar residues" evidence="7">
    <location>
        <begin position="501"/>
        <end position="513"/>
    </location>
</feature>
<feature type="region of interest" description="Disordered" evidence="7">
    <location>
        <begin position="1838"/>
        <end position="1953"/>
    </location>
</feature>
<dbReference type="EMBL" id="OOIN01000012">
    <property type="protein sequence ID" value="SPO25755.1"/>
    <property type="molecule type" value="Genomic_DNA"/>
</dbReference>
<feature type="compositionally biased region" description="Polar residues" evidence="7">
    <location>
        <begin position="1309"/>
        <end position="1324"/>
    </location>
</feature>
<feature type="transmembrane region" description="Helical" evidence="8">
    <location>
        <begin position="943"/>
        <end position="964"/>
    </location>
</feature>
<sequence>MADLDGRNADGRGINSNFQGLVSTCVIFAVVGSISAITYESLRQLRRLPRTRFAKFWRKDARSRHPPGGVQDNPAHARDKDTCEDWEMGHFYHSRVFHSSTPSPPLPRWPFAWVKRAIQFTDEWYAEHTGMDTVVYVRFLRACLWWVFLHSLTTAPILLSIHITFSRGVSTTDMARASLSYLVSSPIPGCVDTKEEKCKTIPNEKGLSLLWIHLTLLWYLSISWVLALWWIGRGSLKVRKVQIEKTRDKAIKTKEQARNNTSDPSALLSSVDSTTLPRDPHQAMSNVHGFSSDTSDGWRQRTLMVMNLPGTMRDEASIRRYFEEFLRPDDDDASSNDGHGNSGTYQFPEPSRSSRGVGEADAQHTSGSDSDHRSDERRVRLSTHSDAPKGPQPDLHPDRHLKSPIQTVVLVRKMNELASMLSRRQEVLTQLEAAHVKLAQEVLVTVGRRTLKMRKKERQEAAKNSYQSEQDQRSSPSWKRFTSFLRRHFSTRKHSERAQGASGSSSGDTTPSEQLDPDIEKLGPAQHSAGKALEEELARRLARFSPTNRGLHSKQAQAIENLDGSAEHEMSETVWEALHQLPRELLDPFQPATRLSALFRGQTVPTIDYLLAKLNLLTALVTEMRSRPPTSYEPTSTAFVTFRDPRQARMVWRELKDQIVVKVRLAPEVKDLDWDRLMKTSFTADVVRGFGVSVVTWGFTIFWVIIINAIVLGIFSVDKLKQIPGLGNFFNNNPKLTGFVTITLPPLLVSLASMSVPELIFQVSKRAQGFVTFSALYDMCLARYWKFVICNVVIFFSVGSTVIETVLTKVGNSDTILNTVAKAFPTAAPFFVSYLILQLALQSGFEHMGFMIALLQHWGARKAATPRTRAIKTLPRNFNRYYWLPLHINIMAIVFIFALLNPLVIPFALVYLALALVIFKKNFAYHYYRRFNEMEGVIYFTRLLRYSLDAIIVMQAVLLIFFSVSRKGPVYLGMSAVLIPLTVITKLIATRLWKSQCRALDDEEAEALCGIDSRPLWQKLQRHDLGPSTVEEGSDSRMPLDALASGRYPSVVPPPPTDSAFQRVWQRLHDSFNANGLDGQSYLATAHAKGKAPTSAVGLGAKGLAKTPRYLVKETAKHAFHYRHAAKNTLGMNDPTESPRPSRDRPSAERRPISGLPPTSQFHVHSFRNSREAAETEHMDGEVPNDQSAALQRGKSAMRKAKGEHVVHRRRGSSRSEDRPFLSAFDAVNAHAPLPSEDDYDLSFEDGDAPFLQHDEEGHLLRQSSRRSRRQGSRTYGTLRRKPSQLATVTDEELPQSSGSYEMREPAEGTSSSDPLHQQASPTKQDTRHDTQTVRRSYEEAGWGKSSRPSFFDDDESLKGRELVRPHPPVRWDDTPNNTARYNNPFYNQEMDDFLWLPRNPLAPLDLFDTIEWYGPALVSSQGGGGIVGEWDEDQDDEDYDDEDASHYEKHAFHEDEIPLGGEAATFARPNDVMFDGNEEIVLPDQLARHLEEKQDVEEVVDPAASVPKNMMEDYKRALRRNERAGSEASASQRSPSSLFRRSSSLSSPSSPTGKGYAGPSLLHVPSHGSWRSADGSLAPASPISVRTAQRPGTGDSEPLASVAEGGVMIPRRSSSRRNKRNKDQADGGGEDVEDAAAGTSPTAADDHVVTVTPRKARDTSTTLERNISRRTYRRDASGALSRASGFSGGTTQKTVTLKAALRAEALEEERRFTLKERLAAAKGRKKRNASRDASGHLEGLEEANADEEDEDEEGTTRRGANLSRIMGRYEEQHRRRQASEFGQLTPQREGMMRRDVSQGSHLGDYAHQQQRLDRSGSNAFGGKRFRSAALGVLSLSRNNRANEVRQGEASVPMQELGGTRPNTANSASHAHVAAPAPAPAPAPATATATATVTASREEEDVQVAPQPERVSTEMALPAEASRTSALDEHVEVPGASSPPRGEERSGRDFRID</sequence>
<feature type="region of interest" description="Disordered" evidence="7">
    <location>
        <begin position="1232"/>
        <end position="1377"/>
    </location>
</feature>
<protein>
    <recommendedName>
        <fullName evidence="14">DUF221-domain-containing protein</fullName>
    </recommendedName>
</protein>
<evidence type="ECO:0000256" key="4">
    <source>
        <dbReference type="ARBA" id="ARBA00022692"/>
    </source>
</evidence>
<dbReference type="PANTHER" id="PTHR13018:SF139">
    <property type="entry name" value="PHOSPHATE METABOLISM PROTEIN 7"/>
    <property type="match status" value="1"/>
</dbReference>
<dbReference type="Proteomes" id="UP000324022">
    <property type="component" value="Unassembled WGS sequence"/>
</dbReference>
<feature type="transmembrane region" description="Helical" evidence="8">
    <location>
        <begin position="686"/>
        <end position="716"/>
    </location>
</feature>
<dbReference type="InterPro" id="IPR027815">
    <property type="entry name" value="CSC1/OSCA1-like_cyt"/>
</dbReference>
<feature type="compositionally biased region" description="Polar residues" evidence="7">
    <location>
        <begin position="283"/>
        <end position="294"/>
    </location>
</feature>
<feature type="transmembrane region" description="Helical" evidence="8">
    <location>
        <begin position="905"/>
        <end position="923"/>
    </location>
</feature>
<feature type="compositionally biased region" description="Acidic residues" evidence="7">
    <location>
        <begin position="1236"/>
        <end position="1248"/>
    </location>
</feature>
<evidence type="ECO:0000259" key="10">
    <source>
        <dbReference type="Pfam" id="PF13967"/>
    </source>
</evidence>
<feature type="region of interest" description="Disordered" evidence="7">
    <location>
        <begin position="1719"/>
        <end position="1822"/>
    </location>
</feature>
<feature type="region of interest" description="Disordered" evidence="7">
    <location>
        <begin position="252"/>
        <end position="294"/>
    </location>
</feature>
<feature type="compositionally biased region" description="Basic and acidic residues" evidence="7">
    <location>
        <begin position="369"/>
        <end position="379"/>
    </location>
</feature>
<name>A0A5C3E6L9_9BASI</name>
<feature type="transmembrane region" description="Helical" evidence="8">
    <location>
        <begin position="823"/>
        <end position="841"/>
    </location>
</feature>
<dbReference type="PANTHER" id="PTHR13018">
    <property type="entry name" value="PROBABLE MEMBRANE PROTEIN DUF221-RELATED"/>
    <property type="match status" value="1"/>
</dbReference>
<feature type="compositionally biased region" description="Basic and acidic residues" evidence="7">
    <location>
        <begin position="1511"/>
        <end position="1526"/>
    </location>
</feature>
<dbReference type="Pfam" id="PF13967">
    <property type="entry name" value="RSN1_TM"/>
    <property type="match status" value="1"/>
</dbReference>
<feature type="compositionally biased region" description="Low complexity" evidence="7">
    <location>
        <begin position="1527"/>
        <end position="1552"/>
    </location>
</feature>
<keyword evidence="5 8" id="KW-1133">Transmembrane helix</keyword>
<feature type="compositionally biased region" description="Low complexity" evidence="7">
    <location>
        <begin position="1884"/>
        <end position="1895"/>
    </location>
</feature>
<feature type="compositionally biased region" description="Basic and acidic residues" evidence="7">
    <location>
        <begin position="1357"/>
        <end position="1374"/>
    </location>
</feature>
<evidence type="ECO:0008006" key="14">
    <source>
        <dbReference type="Google" id="ProtNLM"/>
    </source>
</evidence>
<evidence type="ECO:0000256" key="3">
    <source>
        <dbReference type="ARBA" id="ARBA00022448"/>
    </source>
</evidence>
<keyword evidence="13" id="KW-1185">Reference proteome</keyword>
<gene>
    <name evidence="12" type="ORF">UTRI_03120</name>
</gene>
<organism evidence="12 13">
    <name type="scientific">Ustilago trichophora</name>
    <dbReference type="NCBI Taxonomy" id="86804"/>
    <lineage>
        <taxon>Eukaryota</taxon>
        <taxon>Fungi</taxon>
        <taxon>Dikarya</taxon>
        <taxon>Basidiomycota</taxon>
        <taxon>Ustilaginomycotina</taxon>
        <taxon>Ustilaginomycetes</taxon>
        <taxon>Ustilaginales</taxon>
        <taxon>Ustilaginaceae</taxon>
        <taxon>Ustilago</taxon>
    </lineage>
</organism>
<dbReference type="OrthoDB" id="1689567at2759"/>
<evidence type="ECO:0000313" key="13">
    <source>
        <dbReference type="Proteomes" id="UP000324022"/>
    </source>
</evidence>
<comment type="subcellular location">
    <subcellularLocation>
        <location evidence="1">Membrane</location>
        <topology evidence="1">Multi-pass membrane protein</topology>
    </subcellularLocation>
</comment>
<feature type="compositionally biased region" description="Low complexity" evidence="7">
    <location>
        <begin position="1863"/>
        <end position="1876"/>
    </location>
</feature>
<feature type="transmembrane region" description="Helical" evidence="8">
    <location>
        <begin position="210"/>
        <end position="231"/>
    </location>
</feature>
<dbReference type="InterPro" id="IPR045122">
    <property type="entry name" value="Csc1-like"/>
</dbReference>
<feature type="transmembrane region" description="Helical" evidence="8">
    <location>
        <begin position="784"/>
        <end position="803"/>
    </location>
</feature>
<feature type="transmembrane region" description="Helical" evidence="8">
    <location>
        <begin position="143"/>
        <end position="165"/>
    </location>
</feature>
<feature type="compositionally biased region" description="Basic and acidic residues" evidence="7">
    <location>
        <begin position="1325"/>
        <end position="1339"/>
    </location>
</feature>
<keyword evidence="6 8" id="KW-0472">Membrane</keyword>
<feature type="domain" description="CSC1/OSCA1-like cytosolic" evidence="11">
    <location>
        <begin position="403"/>
        <end position="675"/>
    </location>
</feature>
<evidence type="ECO:0000256" key="1">
    <source>
        <dbReference type="ARBA" id="ARBA00004141"/>
    </source>
</evidence>
<accession>A0A5C3E6L9</accession>
<evidence type="ECO:0000256" key="6">
    <source>
        <dbReference type="ARBA" id="ARBA00023136"/>
    </source>
</evidence>
<feature type="compositionally biased region" description="Polar residues" evidence="7">
    <location>
        <begin position="335"/>
        <end position="345"/>
    </location>
</feature>
<feature type="region of interest" description="Disordered" evidence="7">
    <location>
        <begin position="455"/>
        <end position="532"/>
    </location>
</feature>